<organism evidence="12 13">
    <name type="scientific">Ruminococcoides intestinale</name>
    <dbReference type="NCBI Taxonomy" id="3133162"/>
    <lineage>
        <taxon>Bacteria</taxon>
        <taxon>Bacillati</taxon>
        <taxon>Bacillota</taxon>
        <taxon>Clostridia</taxon>
        <taxon>Eubacteriales</taxon>
        <taxon>Oscillospiraceae</taxon>
        <taxon>Ruminococcoides</taxon>
    </lineage>
</organism>
<dbReference type="InterPro" id="IPR003730">
    <property type="entry name" value="Cu_polyphenol_OxRdtase"/>
</dbReference>
<reference evidence="12 13" key="1">
    <citation type="submission" date="2024-03" db="EMBL/GenBank/DDBJ databases">
        <title>Human intestinal bacterial collection.</title>
        <authorList>
            <person name="Pauvert C."/>
            <person name="Hitch T.C.A."/>
            <person name="Clavel T."/>
        </authorList>
    </citation>
    <scope>NUCLEOTIDE SEQUENCE [LARGE SCALE GENOMIC DNA]</scope>
    <source>
        <strain evidence="12 13">CLA-JM-H38</strain>
    </source>
</reference>
<evidence type="ECO:0000256" key="10">
    <source>
        <dbReference type="ARBA" id="ARBA00049893"/>
    </source>
</evidence>
<keyword evidence="4" id="KW-0808">Transferase</keyword>
<evidence type="ECO:0000313" key="12">
    <source>
        <dbReference type="EMBL" id="MEQ2469366.1"/>
    </source>
</evidence>
<proteinExistence type="inferred from homology"/>
<comment type="function">
    <text evidence="2">Purine nucleoside enzyme that catalyzes the phosphorolysis of adenosine and inosine nucleosides, yielding D-ribose 1-phosphate and the respective free bases, adenine and hypoxanthine. Also catalyzes the phosphorolysis of S-methyl-5'-thioadenosine into adenine and S-methyl-5-thio-alpha-D-ribose 1-phosphate. Also has adenosine deaminase activity.</text>
</comment>
<evidence type="ECO:0000256" key="3">
    <source>
        <dbReference type="ARBA" id="ARBA00007353"/>
    </source>
</evidence>
<comment type="catalytic activity">
    <reaction evidence="10">
        <text>S-methyl-5'-thioadenosine + phosphate = 5-(methylsulfanyl)-alpha-D-ribose 1-phosphate + adenine</text>
        <dbReference type="Rhea" id="RHEA:11852"/>
        <dbReference type="ChEBI" id="CHEBI:16708"/>
        <dbReference type="ChEBI" id="CHEBI:17509"/>
        <dbReference type="ChEBI" id="CHEBI:43474"/>
        <dbReference type="ChEBI" id="CHEBI:58533"/>
        <dbReference type="EC" id="2.4.2.28"/>
    </reaction>
    <physiologicalReaction direction="left-to-right" evidence="10">
        <dbReference type="Rhea" id="RHEA:11853"/>
    </physiologicalReaction>
</comment>
<comment type="caution">
    <text evidence="12">The sequence shown here is derived from an EMBL/GenBank/DDBJ whole genome shotgun (WGS) entry which is preliminary data.</text>
</comment>
<comment type="catalytic activity">
    <reaction evidence="8">
        <text>adenosine + H2O + H(+) = inosine + NH4(+)</text>
        <dbReference type="Rhea" id="RHEA:24408"/>
        <dbReference type="ChEBI" id="CHEBI:15377"/>
        <dbReference type="ChEBI" id="CHEBI:15378"/>
        <dbReference type="ChEBI" id="CHEBI:16335"/>
        <dbReference type="ChEBI" id="CHEBI:17596"/>
        <dbReference type="ChEBI" id="CHEBI:28938"/>
        <dbReference type="EC" id="3.5.4.4"/>
    </reaction>
    <physiologicalReaction direction="left-to-right" evidence="8">
        <dbReference type="Rhea" id="RHEA:24409"/>
    </physiologicalReaction>
</comment>
<evidence type="ECO:0000313" key="13">
    <source>
        <dbReference type="Proteomes" id="UP001490816"/>
    </source>
</evidence>
<dbReference type="CDD" id="cd16833">
    <property type="entry name" value="YfiH"/>
    <property type="match status" value="1"/>
</dbReference>
<keyword evidence="7" id="KW-0862">Zinc</keyword>
<sequence length="278" mass="30725">MKFFSKTMKLNNIDTVPYLTYNSLSEISFINHAFTTRLGGVSTGEFTSMNMAFNRGDNPDSVTENYKRFCKSAGFDYESLVASAQDHHTVVRAVTSAEKGIGIYKPRDMESVDALITNEKGVTLVTYYADCTPLFFVDTKNKAIGLAHAGWRGTVGRIGEKVVEKMTELYGTNPADIKAAIGPAISVCCYEVDYPCAEHFLNLADLDSSKFVFEKGNGKYMVNLLETNRQILTASGVKNENITVSDVCTNCNSDLLWSHRATKGHRGTMSAFMCIKED</sequence>
<evidence type="ECO:0000256" key="9">
    <source>
        <dbReference type="ARBA" id="ARBA00048968"/>
    </source>
</evidence>
<evidence type="ECO:0000256" key="4">
    <source>
        <dbReference type="ARBA" id="ARBA00022679"/>
    </source>
</evidence>
<dbReference type="PANTHER" id="PTHR30616:SF2">
    <property type="entry name" value="PURINE NUCLEOSIDE PHOSPHORYLASE LACC1"/>
    <property type="match status" value="1"/>
</dbReference>
<dbReference type="EMBL" id="JBBMEZ010000006">
    <property type="protein sequence ID" value="MEQ2469366.1"/>
    <property type="molecule type" value="Genomic_DNA"/>
</dbReference>
<dbReference type="InterPro" id="IPR038371">
    <property type="entry name" value="Cu_polyphenol_OxRdtase_sf"/>
</dbReference>
<comment type="catalytic activity">
    <reaction evidence="9">
        <text>adenosine + phosphate = alpha-D-ribose 1-phosphate + adenine</text>
        <dbReference type="Rhea" id="RHEA:27642"/>
        <dbReference type="ChEBI" id="CHEBI:16335"/>
        <dbReference type="ChEBI" id="CHEBI:16708"/>
        <dbReference type="ChEBI" id="CHEBI:43474"/>
        <dbReference type="ChEBI" id="CHEBI:57720"/>
        <dbReference type="EC" id="2.4.2.1"/>
    </reaction>
    <physiologicalReaction direction="left-to-right" evidence="9">
        <dbReference type="Rhea" id="RHEA:27643"/>
    </physiologicalReaction>
</comment>
<evidence type="ECO:0000256" key="1">
    <source>
        <dbReference type="ARBA" id="ARBA00000553"/>
    </source>
</evidence>
<dbReference type="NCBIfam" id="TIGR00726">
    <property type="entry name" value="peptidoglycan editing factor PgeF"/>
    <property type="match status" value="1"/>
</dbReference>
<comment type="similarity">
    <text evidence="3 11">Belongs to the purine nucleoside phosphorylase YfiH/LACC1 family.</text>
</comment>
<dbReference type="Gene3D" id="3.60.140.10">
    <property type="entry name" value="CNF1/YfiH-like putative cysteine hydrolases"/>
    <property type="match status" value="1"/>
</dbReference>
<protein>
    <recommendedName>
        <fullName evidence="11">Purine nucleoside phosphorylase</fullName>
    </recommendedName>
</protein>
<dbReference type="SUPFAM" id="SSF64438">
    <property type="entry name" value="CNF1/YfiH-like putative cysteine hydrolases"/>
    <property type="match status" value="1"/>
</dbReference>
<evidence type="ECO:0000256" key="8">
    <source>
        <dbReference type="ARBA" id="ARBA00047989"/>
    </source>
</evidence>
<dbReference type="Pfam" id="PF02578">
    <property type="entry name" value="Cu-oxidase_4"/>
    <property type="match status" value="1"/>
</dbReference>
<dbReference type="InterPro" id="IPR011324">
    <property type="entry name" value="Cytotoxic_necrot_fac-like_cat"/>
</dbReference>
<dbReference type="PANTHER" id="PTHR30616">
    <property type="entry name" value="UNCHARACTERIZED PROTEIN YFIH"/>
    <property type="match status" value="1"/>
</dbReference>
<keyword evidence="6" id="KW-0378">Hydrolase</keyword>
<evidence type="ECO:0000256" key="5">
    <source>
        <dbReference type="ARBA" id="ARBA00022723"/>
    </source>
</evidence>
<keyword evidence="5" id="KW-0479">Metal-binding</keyword>
<comment type="catalytic activity">
    <reaction evidence="1">
        <text>inosine + phosphate = alpha-D-ribose 1-phosphate + hypoxanthine</text>
        <dbReference type="Rhea" id="RHEA:27646"/>
        <dbReference type="ChEBI" id="CHEBI:17368"/>
        <dbReference type="ChEBI" id="CHEBI:17596"/>
        <dbReference type="ChEBI" id="CHEBI:43474"/>
        <dbReference type="ChEBI" id="CHEBI:57720"/>
        <dbReference type="EC" id="2.4.2.1"/>
    </reaction>
    <physiologicalReaction direction="left-to-right" evidence="1">
        <dbReference type="Rhea" id="RHEA:27647"/>
    </physiologicalReaction>
</comment>
<dbReference type="RefSeq" id="WP_117949082.1">
    <property type="nucleotide sequence ID" value="NZ_JBBMEZ010000006.1"/>
</dbReference>
<keyword evidence="13" id="KW-1185">Reference proteome</keyword>
<gene>
    <name evidence="12" type="primary">pgeF</name>
    <name evidence="12" type="ORF">WMO39_03315</name>
</gene>
<evidence type="ECO:0000256" key="7">
    <source>
        <dbReference type="ARBA" id="ARBA00022833"/>
    </source>
</evidence>
<evidence type="ECO:0000256" key="2">
    <source>
        <dbReference type="ARBA" id="ARBA00003215"/>
    </source>
</evidence>
<dbReference type="Proteomes" id="UP001490816">
    <property type="component" value="Unassembled WGS sequence"/>
</dbReference>
<evidence type="ECO:0000256" key="11">
    <source>
        <dbReference type="RuleBase" id="RU361274"/>
    </source>
</evidence>
<name>A0ABV1F7N2_9FIRM</name>
<accession>A0ABV1F7N2</accession>
<evidence type="ECO:0000256" key="6">
    <source>
        <dbReference type="ARBA" id="ARBA00022801"/>
    </source>
</evidence>